<dbReference type="EMBL" id="BQNB010018082">
    <property type="protein sequence ID" value="GJT70494.1"/>
    <property type="molecule type" value="Genomic_DNA"/>
</dbReference>
<keyword evidence="2" id="KW-1185">Reference proteome</keyword>
<protein>
    <submittedName>
        <fullName evidence="1">Uncharacterized protein</fullName>
    </submittedName>
</protein>
<dbReference type="Proteomes" id="UP001151760">
    <property type="component" value="Unassembled WGS sequence"/>
</dbReference>
<name>A0ABQ5G4H2_9ASTR</name>
<accession>A0ABQ5G4H2</accession>
<sequence length="136" mass="15751">MFIEFVIQNQFFSYSLKEFAQILDIPCEGACVFTDKWSLDELAYGVPTDGPHQTNPPSPDEIISSILIDREGQVRHIRHEEEIDVHKYQILTREFVPTLKPLEEIIQENIFCLGGTDIAKITRKRSNLDKHEHGNR</sequence>
<proteinExistence type="predicted"/>
<comment type="caution">
    <text evidence="1">The sequence shown here is derived from an EMBL/GenBank/DDBJ whole genome shotgun (WGS) entry which is preliminary data.</text>
</comment>
<gene>
    <name evidence="1" type="ORF">Tco_1029780</name>
</gene>
<organism evidence="1 2">
    <name type="scientific">Tanacetum coccineum</name>
    <dbReference type="NCBI Taxonomy" id="301880"/>
    <lineage>
        <taxon>Eukaryota</taxon>
        <taxon>Viridiplantae</taxon>
        <taxon>Streptophyta</taxon>
        <taxon>Embryophyta</taxon>
        <taxon>Tracheophyta</taxon>
        <taxon>Spermatophyta</taxon>
        <taxon>Magnoliopsida</taxon>
        <taxon>eudicotyledons</taxon>
        <taxon>Gunneridae</taxon>
        <taxon>Pentapetalae</taxon>
        <taxon>asterids</taxon>
        <taxon>campanulids</taxon>
        <taxon>Asterales</taxon>
        <taxon>Asteraceae</taxon>
        <taxon>Asteroideae</taxon>
        <taxon>Anthemideae</taxon>
        <taxon>Anthemidinae</taxon>
        <taxon>Tanacetum</taxon>
    </lineage>
</organism>
<evidence type="ECO:0000313" key="2">
    <source>
        <dbReference type="Proteomes" id="UP001151760"/>
    </source>
</evidence>
<reference evidence="1" key="2">
    <citation type="submission" date="2022-01" db="EMBL/GenBank/DDBJ databases">
        <authorList>
            <person name="Yamashiro T."/>
            <person name="Shiraishi A."/>
            <person name="Satake H."/>
            <person name="Nakayama K."/>
        </authorList>
    </citation>
    <scope>NUCLEOTIDE SEQUENCE</scope>
</reference>
<reference evidence="1" key="1">
    <citation type="journal article" date="2022" name="Int. J. Mol. Sci.">
        <title>Draft Genome of Tanacetum Coccineum: Genomic Comparison of Closely Related Tanacetum-Family Plants.</title>
        <authorList>
            <person name="Yamashiro T."/>
            <person name="Shiraishi A."/>
            <person name="Nakayama K."/>
            <person name="Satake H."/>
        </authorList>
    </citation>
    <scope>NUCLEOTIDE SEQUENCE</scope>
</reference>
<evidence type="ECO:0000313" key="1">
    <source>
        <dbReference type="EMBL" id="GJT70494.1"/>
    </source>
</evidence>